<dbReference type="PANTHER" id="PTHR46224:SF64">
    <property type="entry name" value="IQ MOTIF AND ANKYRIN REPEAT DOMAIN-CONTAINING PROTEIN 1"/>
    <property type="match status" value="1"/>
</dbReference>
<organism evidence="2 3">
    <name type="scientific">Roseibium aggregatum</name>
    <dbReference type="NCBI Taxonomy" id="187304"/>
    <lineage>
        <taxon>Bacteria</taxon>
        <taxon>Pseudomonadati</taxon>
        <taxon>Pseudomonadota</taxon>
        <taxon>Alphaproteobacteria</taxon>
        <taxon>Hyphomicrobiales</taxon>
        <taxon>Stappiaceae</taxon>
        <taxon>Roseibium</taxon>
    </lineage>
</organism>
<evidence type="ECO:0000256" key="1">
    <source>
        <dbReference type="PROSITE-ProRule" id="PRU00023"/>
    </source>
</evidence>
<dbReference type="Proteomes" id="UP000664096">
    <property type="component" value="Unassembled WGS sequence"/>
</dbReference>
<dbReference type="Gene3D" id="1.25.40.20">
    <property type="entry name" value="Ankyrin repeat-containing domain"/>
    <property type="match status" value="2"/>
</dbReference>
<feature type="repeat" description="ANK" evidence="1">
    <location>
        <begin position="285"/>
        <end position="312"/>
    </location>
</feature>
<dbReference type="PANTHER" id="PTHR46224">
    <property type="entry name" value="ANKYRIN REPEAT FAMILY PROTEIN"/>
    <property type="match status" value="1"/>
</dbReference>
<evidence type="ECO:0000313" key="3">
    <source>
        <dbReference type="Proteomes" id="UP000664096"/>
    </source>
</evidence>
<gene>
    <name evidence="2" type="ORF">JF539_02795</name>
</gene>
<evidence type="ECO:0000313" key="2">
    <source>
        <dbReference type="EMBL" id="MBN9669250.1"/>
    </source>
</evidence>
<dbReference type="PROSITE" id="PS50088">
    <property type="entry name" value="ANK_REPEAT"/>
    <property type="match status" value="1"/>
</dbReference>
<name>A0A939ECA5_9HYPH</name>
<accession>A0A939ECA5</accession>
<protein>
    <submittedName>
        <fullName evidence="2">Ankyrin repeat domain-containing protein</fullName>
    </submittedName>
</protein>
<sequence>MSDGKSSTLERFKRSARVLKKAYAEGEAQALARVAAHTLPDKSLKHADFLHVIACEAGQDSWPKLKFALETTAMNRRERAERLKIALFHGQHWVTEKLLAGEPDLKDDDFGLQIALLDLSAVHAVLAADPSAAVRTIGVRSPILHLAYSREVHRSPEKAEDMMAIAALLVANGADVDDGYAQRPGEGKLSALYGALCHADNYELGRWLLERGANPNDNESLYHSTELEHSRALRLLLDFGAIPDGTNALPRALDFESEEKVRLLLSAGASPNVTEPDLPGGMPMNSIPSLHHAIRRGRSARIVDLLLEFGAEAKAVWCGHTAYATALIYGNGPAARFLGERGYASPLSDTESVLAGCAESPAQTGRLDPAHLTKADRCLLTELAATPGRLEHLEALVRSGFDPDMTDHMGLSPLQIAGWNGLVPEMAYFLSLGPDLTRKNGYGGDALDTVVHGAEFAPKRPEADHIACARLLLEAGSVLYPAYIAGCGNEDMAAFLEDWRDTRR</sequence>
<dbReference type="RefSeq" id="WP_207138830.1">
    <property type="nucleotide sequence ID" value="NZ_JAEKJZ010000001.1"/>
</dbReference>
<keyword evidence="1" id="KW-0040">ANK repeat</keyword>
<proteinExistence type="predicted"/>
<reference evidence="2" key="1">
    <citation type="submission" date="2020-12" db="EMBL/GenBank/DDBJ databases">
        <title>Oil enriched cultivation method for isolating marine PHA-producing bacteria.</title>
        <authorList>
            <person name="Zheng W."/>
            <person name="Yu S."/>
            <person name="Huang Y."/>
        </authorList>
    </citation>
    <scope>NUCLEOTIDE SEQUENCE</scope>
    <source>
        <strain evidence="2">SY-2-12</strain>
    </source>
</reference>
<dbReference type="InterPro" id="IPR036770">
    <property type="entry name" value="Ankyrin_rpt-contain_sf"/>
</dbReference>
<comment type="caution">
    <text evidence="2">The sequence shown here is derived from an EMBL/GenBank/DDBJ whole genome shotgun (WGS) entry which is preliminary data.</text>
</comment>
<dbReference type="SMART" id="SM00248">
    <property type="entry name" value="ANK"/>
    <property type="match status" value="5"/>
</dbReference>
<dbReference type="InterPro" id="IPR051616">
    <property type="entry name" value="Cul2-RING_E3_ligase_SR"/>
</dbReference>
<dbReference type="InterPro" id="IPR002110">
    <property type="entry name" value="Ankyrin_rpt"/>
</dbReference>
<dbReference type="SUPFAM" id="SSF48403">
    <property type="entry name" value="Ankyrin repeat"/>
    <property type="match status" value="1"/>
</dbReference>
<dbReference type="AlphaFoldDB" id="A0A939ECA5"/>
<dbReference type="EMBL" id="JAEKJZ010000001">
    <property type="protein sequence ID" value="MBN9669250.1"/>
    <property type="molecule type" value="Genomic_DNA"/>
</dbReference>